<accession>A0A5C5V474</accession>
<dbReference type="EMBL" id="SJPF01000003">
    <property type="protein sequence ID" value="TWT33358.1"/>
    <property type="molecule type" value="Genomic_DNA"/>
</dbReference>
<feature type="transmembrane region" description="Helical" evidence="2">
    <location>
        <begin position="1061"/>
        <end position="1083"/>
    </location>
</feature>
<evidence type="ECO:0000256" key="2">
    <source>
        <dbReference type="SAM" id="Phobius"/>
    </source>
</evidence>
<proteinExistence type="predicted"/>
<evidence type="ECO:0000256" key="1">
    <source>
        <dbReference type="SAM" id="MobiDB-lite"/>
    </source>
</evidence>
<evidence type="ECO:0000256" key="3">
    <source>
        <dbReference type="SAM" id="SignalP"/>
    </source>
</evidence>
<keyword evidence="2" id="KW-0812">Transmembrane</keyword>
<keyword evidence="5" id="KW-1185">Reference proteome</keyword>
<evidence type="ECO:0000313" key="5">
    <source>
        <dbReference type="Proteomes" id="UP000318878"/>
    </source>
</evidence>
<dbReference type="Proteomes" id="UP000318878">
    <property type="component" value="Unassembled WGS sequence"/>
</dbReference>
<feature type="transmembrane region" description="Helical" evidence="2">
    <location>
        <begin position="1039"/>
        <end position="1055"/>
    </location>
</feature>
<keyword evidence="2" id="KW-0472">Membrane</keyword>
<feature type="region of interest" description="Disordered" evidence="1">
    <location>
        <begin position="1100"/>
        <end position="1129"/>
    </location>
</feature>
<comment type="caution">
    <text evidence="4">The sequence shown here is derived from an EMBL/GenBank/DDBJ whole genome shotgun (WGS) entry which is preliminary data.</text>
</comment>
<dbReference type="AlphaFoldDB" id="A0A5C5V474"/>
<feature type="chain" id="PRO_5022912553" evidence="3">
    <location>
        <begin position="32"/>
        <end position="1129"/>
    </location>
</feature>
<name>A0A5C5V474_9BACT</name>
<reference evidence="4 5" key="1">
    <citation type="submission" date="2019-02" db="EMBL/GenBank/DDBJ databases">
        <title>Deep-cultivation of Planctomycetes and their phenomic and genomic characterization uncovers novel biology.</title>
        <authorList>
            <person name="Wiegand S."/>
            <person name="Jogler M."/>
            <person name="Boedeker C."/>
            <person name="Pinto D."/>
            <person name="Vollmers J."/>
            <person name="Rivas-Marin E."/>
            <person name="Kohn T."/>
            <person name="Peeters S.H."/>
            <person name="Heuer A."/>
            <person name="Rast P."/>
            <person name="Oberbeckmann S."/>
            <person name="Bunk B."/>
            <person name="Jeske O."/>
            <person name="Meyerdierks A."/>
            <person name="Storesund J.E."/>
            <person name="Kallscheuer N."/>
            <person name="Luecker S."/>
            <person name="Lage O.M."/>
            <person name="Pohl T."/>
            <person name="Merkel B.J."/>
            <person name="Hornburger P."/>
            <person name="Mueller R.-W."/>
            <person name="Bruemmer F."/>
            <person name="Labrenz M."/>
            <person name="Spormann A.M."/>
            <person name="Op Den Camp H."/>
            <person name="Overmann J."/>
            <person name="Amann R."/>
            <person name="Jetten M.S.M."/>
            <person name="Mascher T."/>
            <person name="Medema M.H."/>
            <person name="Devos D.P."/>
            <person name="Kaster A.-K."/>
            <person name="Ovreas L."/>
            <person name="Rohde M."/>
            <person name="Galperin M.Y."/>
            <person name="Jogler C."/>
        </authorList>
    </citation>
    <scope>NUCLEOTIDE SEQUENCE [LARGE SCALE GENOMIC DNA]</scope>
    <source>
        <strain evidence="4 5">Enr8</strain>
    </source>
</reference>
<feature type="signal peptide" evidence="3">
    <location>
        <begin position="1"/>
        <end position="31"/>
    </location>
</feature>
<protein>
    <submittedName>
        <fullName evidence="4">Uncharacterized protein</fullName>
    </submittedName>
</protein>
<keyword evidence="2" id="KW-1133">Transmembrane helix</keyword>
<organism evidence="4 5">
    <name type="scientific">Blastopirellula retiformator</name>
    <dbReference type="NCBI Taxonomy" id="2527970"/>
    <lineage>
        <taxon>Bacteria</taxon>
        <taxon>Pseudomonadati</taxon>
        <taxon>Planctomycetota</taxon>
        <taxon>Planctomycetia</taxon>
        <taxon>Pirellulales</taxon>
        <taxon>Pirellulaceae</taxon>
        <taxon>Blastopirellula</taxon>
    </lineage>
</organism>
<gene>
    <name evidence="4" type="ORF">Enr8_31850</name>
</gene>
<keyword evidence="3" id="KW-0732">Signal</keyword>
<sequence precursor="true">MFRPPARPSCAKLAAMIAAIACFLCVRIVAAQMTPPSGASRATVEDNGSTLFYLQDDKGEYRFVPEASYEEFRKWFDEIRTSDGTTSPPKYSLKRVEVVGGAKDGYVELDLTYHFELLEKGWTKASLGLAGAAIRELPTTSDGSRCYGEPDPSTGKYFLWMRNEAEEETHPVEVHLKAAVRTETNGDETRFSLNVSSASKFQLNLTLPAGVVASASSNAIGAAAGSALVTATDQTDEHTLVTVETSGGSTLQMTWSPTRRAIQDDAPILRAIGDIVATIEDDLQLKTTANLQVTSLNGAPIESFDIRITNDAEWLPPSQTVDYQLREVFLPDGDGVEQRYVRVEFANKLPTREVELKTRQVGVADAKENRITAGIFDVTQAKEQEGQLRLNYSENVIASWSMRNYRREVVGDGMDQRAAFSYAAQPAEIEIKATTNQPTLQATSASYQLVINEEDVQVDADFVFSVPKSYSEPITFDLHGWKNVVKFKESDVDWAQAEVVDGQWLAPLLSGETDRSTSAARLARVSFTATFPLDLDDLGGVSLPIIRPQVAKPAAASLTIFTAPNLKASPDFSADSPYQLDVLAHEENVGVQRVHLRMNPTERMQPLRLGLEQIDQQLFVTPRAAIDIEPPLRSLESSPPDSRCQVVQTFRIHAFYGGIGNLLLHGAPRSALADLVIRLDGEEVGYAQLQSPPDVTESALRIDVLGEPTEAELTIEYKVSSPGAALASSGEMAPMITTIPLVWLATEPSLAGPIKMVVRPTELTISSQSGINVVAPDPAWGEVPSDSPNVLLQLESVATGQNAAPTAVTLEFSKRPGGVGDLRTRVKRCWIQDALTSDQRRTRACFLLQTRQPTLTLQLPAGAELFEANWNSRRIENDDSGRVTLQIEPTELSRTTAMDTLEVWFEIKGAGLTTGEPLEPPVLEEAVYLEPVYYQLACPSDWFCLSAPGLTEEMLWEWEGLSYLPIERLNQKNLESWANASEQSSFPPGMSQYLYSSIGAPKAIDPWFVRRRTLMGAFGGIALALGLGLFYLPQMRRATVIGVLVAATAAMAIFYPHHAVLLGGMAAIGLACSLFSIVLYFALGTRRPARTVVRRTGSESQVRALSPESAEPVSTQAGSALLKSSSAEA</sequence>
<evidence type="ECO:0000313" key="4">
    <source>
        <dbReference type="EMBL" id="TWT33358.1"/>
    </source>
</evidence>
<feature type="compositionally biased region" description="Polar residues" evidence="1">
    <location>
        <begin position="1112"/>
        <end position="1129"/>
    </location>
</feature>
<feature type="transmembrane region" description="Helical" evidence="2">
    <location>
        <begin position="1014"/>
        <end position="1032"/>
    </location>
</feature>